<sequence length="37" mass="4344">MQGYKSSQKIVSNSELSTFLKFWDRFSNPHPILTIRS</sequence>
<dbReference type="EMBL" id="AHMU02000016">
    <property type="protein sequence ID" value="EMN23112.1"/>
    <property type="molecule type" value="Genomic_DNA"/>
</dbReference>
<evidence type="ECO:0000313" key="1">
    <source>
        <dbReference type="EMBL" id="EMN23112.1"/>
    </source>
</evidence>
<accession>M6K5W9</accession>
<dbReference type="Proteomes" id="UP000012106">
    <property type="component" value="Unassembled WGS sequence"/>
</dbReference>
<comment type="caution">
    <text evidence="1">The sequence shown here is derived from an EMBL/GenBank/DDBJ whole genome shotgun (WGS) entry which is preliminary data.</text>
</comment>
<gene>
    <name evidence="1" type="ORF">LEP1GSC063_1107</name>
</gene>
<evidence type="ECO:0000313" key="2">
    <source>
        <dbReference type="Proteomes" id="UP000012106"/>
    </source>
</evidence>
<protein>
    <submittedName>
        <fullName evidence="1">Uncharacterized protein</fullName>
    </submittedName>
</protein>
<dbReference type="AlphaFoldDB" id="M6K5W9"/>
<proteinExistence type="predicted"/>
<reference evidence="1 2" key="1">
    <citation type="submission" date="2013-01" db="EMBL/GenBank/DDBJ databases">
        <authorList>
            <person name="Harkins D.M."/>
            <person name="Durkin A.S."/>
            <person name="Brinkac L.M."/>
            <person name="Haft D.H."/>
            <person name="Selengut J.D."/>
            <person name="Sanka R."/>
            <person name="DePew J."/>
            <person name="Purushe J."/>
            <person name="Hartskeerl R.A."/>
            <person name="Ahmed A."/>
            <person name="van der Linden H."/>
            <person name="Goris M.G.A."/>
            <person name="Vinetz J.M."/>
            <person name="Sutton G.G."/>
            <person name="Nierman W.C."/>
            <person name="Fouts D.E."/>
        </authorList>
    </citation>
    <scope>NUCLEOTIDE SEQUENCE [LARGE SCALE GENOMIC DNA]</scope>
    <source>
        <strain evidence="1 2">MAVJ 401</strain>
    </source>
</reference>
<name>M6K5W9_9LEPT</name>
<organism evidence="1 2">
    <name type="scientific">Leptospira santarosai serovar Arenal str. MAVJ 401</name>
    <dbReference type="NCBI Taxonomy" id="1049976"/>
    <lineage>
        <taxon>Bacteria</taxon>
        <taxon>Pseudomonadati</taxon>
        <taxon>Spirochaetota</taxon>
        <taxon>Spirochaetia</taxon>
        <taxon>Leptospirales</taxon>
        <taxon>Leptospiraceae</taxon>
        <taxon>Leptospira</taxon>
    </lineage>
</organism>